<comment type="subcellular location">
    <subcellularLocation>
        <location evidence="1">Cytoplasm</location>
        <location evidence="1">Cytosol</location>
    </subcellularLocation>
</comment>
<evidence type="ECO:0000256" key="4">
    <source>
        <dbReference type="ARBA" id="ARBA00023186"/>
    </source>
</evidence>
<keyword evidence="2" id="KW-0963">Cytoplasm</keyword>
<accession>A0AA49FNB0</accession>
<dbReference type="GO" id="GO:0044781">
    <property type="term" value="P:bacterial-type flagellum organization"/>
    <property type="evidence" value="ECO:0007669"/>
    <property type="project" value="UniProtKB-KW"/>
</dbReference>
<evidence type="ECO:0000256" key="3">
    <source>
        <dbReference type="ARBA" id="ARBA00022795"/>
    </source>
</evidence>
<keyword evidence="6" id="KW-0969">Cilium</keyword>
<keyword evidence="3" id="KW-1005">Bacterial flagellum biogenesis</keyword>
<name>A0AA49FNB0_9PROT</name>
<dbReference type="EMBL" id="CP107246">
    <property type="protein sequence ID" value="WIM06713.1"/>
    <property type="molecule type" value="Genomic_DNA"/>
</dbReference>
<dbReference type="Pfam" id="PF05400">
    <property type="entry name" value="FliT"/>
    <property type="match status" value="1"/>
</dbReference>
<evidence type="ECO:0000256" key="2">
    <source>
        <dbReference type="ARBA" id="ARBA00022490"/>
    </source>
</evidence>
<keyword evidence="6" id="KW-0966">Cell projection</keyword>
<evidence type="ECO:0000256" key="5">
    <source>
        <dbReference type="ARBA" id="ARBA00093797"/>
    </source>
</evidence>
<dbReference type="Gene3D" id="1.20.58.380">
    <property type="entry name" value="Flagellar protein flit"/>
    <property type="match status" value="1"/>
</dbReference>
<organism evidence="6">
    <name type="scientific">Candidatus Nitricoxidivorans perseverans</name>
    <dbReference type="NCBI Taxonomy" id="2975601"/>
    <lineage>
        <taxon>Bacteria</taxon>
        <taxon>Pseudomonadati</taxon>
        <taxon>Pseudomonadota</taxon>
        <taxon>Betaproteobacteria</taxon>
        <taxon>Nitrosomonadales</taxon>
        <taxon>Sterolibacteriaceae</taxon>
        <taxon>Candidatus Nitricoxidivorans</taxon>
    </lineage>
</organism>
<dbReference type="AlphaFoldDB" id="A0AA49FNB0"/>
<evidence type="ECO:0000313" key="6">
    <source>
        <dbReference type="EMBL" id="WIM06713.1"/>
    </source>
</evidence>
<dbReference type="KEGG" id="npv:OHM77_05455"/>
<keyword evidence="4" id="KW-0143">Chaperone</keyword>
<reference evidence="6" key="1">
    <citation type="journal article" date="2023" name="Nat. Microbiol.">
        <title>Enrichment and characterization of a nitric oxide-reducing microbial community in a continuous bioreactor.</title>
        <authorList>
            <person name="Garrido-Amador P."/>
            <person name="Stortenbeker N."/>
            <person name="Wessels H.J.C.T."/>
            <person name="Speth D.R."/>
            <person name="Garcia-Heredia I."/>
            <person name="Kartal B."/>
        </authorList>
    </citation>
    <scope>NUCLEOTIDE SEQUENCE</scope>
    <source>
        <strain evidence="6">MAG1</strain>
    </source>
</reference>
<gene>
    <name evidence="6" type="ORF">OHM77_05455</name>
</gene>
<protein>
    <recommendedName>
        <fullName evidence="5">Flagellar protein FliT</fullName>
    </recommendedName>
</protein>
<sequence>MLRMPSQIELYEEMSALSARMVEAAQCNDWERLVALEHSVAALRDTLMAEDGASLSDDEIGLKRALIQRILDDDAEVRRHTEPWMEQVRQFLGGATTRRKVERAYGV</sequence>
<dbReference type="Proteomes" id="UP001234916">
    <property type="component" value="Chromosome"/>
</dbReference>
<evidence type="ECO:0000256" key="1">
    <source>
        <dbReference type="ARBA" id="ARBA00004514"/>
    </source>
</evidence>
<proteinExistence type="predicted"/>
<dbReference type="InterPro" id="IPR008622">
    <property type="entry name" value="FliT"/>
</dbReference>
<keyword evidence="6" id="KW-0282">Flagellum</keyword>